<feature type="region of interest" description="Disordered" evidence="1">
    <location>
        <begin position="128"/>
        <end position="160"/>
    </location>
</feature>
<dbReference type="EMBL" id="MNAD01001205">
    <property type="protein sequence ID" value="OJT07250.1"/>
    <property type="molecule type" value="Genomic_DNA"/>
</dbReference>
<reference evidence="2 3" key="1">
    <citation type="submission" date="2016-10" db="EMBL/GenBank/DDBJ databases">
        <title>Genome sequence of the basidiomycete white-rot fungus Trametes pubescens.</title>
        <authorList>
            <person name="Makela M.R."/>
            <person name="Granchi Z."/>
            <person name="Peng M."/>
            <person name="De Vries R.P."/>
            <person name="Grigoriev I."/>
            <person name="Riley R."/>
            <person name="Hilden K."/>
        </authorList>
    </citation>
    <scope>NUCLEOTIDE SEQUENCE [LARGE SCALE GENOMIC DNA]</scope>
    <source>
        <strain evidence="2 3">FBCC735</strain>
    </source>
</reference>
<accession>A0A1M2VI32</accession>
<evidence type="ECO:0000313" key="3">
    <source>
        <dbReference type="Proteomes" id="UP000184267"/>
    </source>
</evidence>
<feature type="compositionally biased region" description="Low complexity" evidence="1">
    <location>
        <begin position="19"/>
        <end position="35"/>
    </location>
</feature>
<comment type="caution">
    <text evidence="2">The sequence shown here is derived from an EMBL/GenBank/DDBJ whole genome shotgun (WGS) entry which is preliminary data.</text>
</comment>
<evidence type="ECO:0000256" key="1">
    <source>
        <dbReference type="SAM" id="MobiDB-lite"/>
    </source>
</evidence>
<dbReference type="AlphaFoldDB" id="A0A1M2VI32"/>
<gene>
    <name evidence="2" type="ORF">TRAPUB_1879</name>
</gene>
<feature type="region of interest" description="Disordered" evidence="1">
    <location>
        <begin position="15"/>
        <end position="35"/>
    </location>
</feature>
<sequence length="297" mass="30343">MPVLAAYALPAPLKPRDGSSQSLNSTSLSASSTASSTASTTTDLASMYSSRASSLLKALQNEISAVDPSGTAYTAFITTVSSRLAVEMSSIGGSSAQIQFVAATATLSTQSHDAPTVTAAPASTINRANDAASSPTGLPSIPTALASSGGPERKSSDAVRGECSQELTTIYVPSLEFVVRDRYGFAEVEPRPYRSDGCFHLSASVELAEVTNVINSASKTAELTAYITGERAVCPHCVSEPRADGTYSVRPEEVAGTPYVALSSISGPAVTLAATSGAPDAFPTSFDGLTVTAIPSK</sequence>
<feature type="compositionally biased region" description="Polar residues" evidence="1">
    <location>
        <begin position="128"/>
        <end position="137"/>
    </location>
</feature>
<evidence type="ECO:0000313" key="2">
    <source>
        <dbReference type="EMBL" id="OJT07250.1"/>
    </source>
</evidence>
<dbReference type="OMA" id="EPRPYRS"/>
<dbReference type="Proteomes" id="UP000184267">
    <property type="component" value="Unassembled WGS sequence"/>
</dbReference>
<proteinExistence type="predicted"/>
<organism evidence="2 3">
    <name type="scientific">Trametes pubescens</name>
    <name type="common">White-rot fungus</name>
    <dbReference type="NCBI Taxonomy" id="154538"/>
    <lineage>
        <taxon>Eukaryota</taxon>
        <taxon>Fungi</taxon>
        <taxon>Dikarya</taxon>
        <taxon>Basidiomycota</taxon>
        <taxon>Agaricomycotina</taxon>
        <taxon>Agaricomycetes</taxon>
        <taxon>Polyporales</taxon>
        <taxon>Polyporaceae</taxon>
        <taxon>Trametes</taxon>
    </lineage>
</organism>
<keyword evidence="3" id="KW-1185">Reference proteome</keyword>
<name>A0A1M2VI32_TRAPU</name>
<dbReference type="OrthoDB" id="4095724at2759"/>
<protein>
    <submittedName>
        <fullName evidence="2">Uncharacterized protein</fullName>
    </submittedName>
</protein>
<feature type="compositionally biased region" description="Basic and acidic residues" evidence="1">
    <location>
        <begin position="151"/>
        <end position="160"/>
    </location>
</feature>